<dbReference type="InterPro" id="IPR001932">
    <property type="entry name" value="PPM-type_phosphatase-like_dom"/>
</dbReference>
<name>A0A9D1IC71_9FIRM</name>
<dbReference type="SUPFAM" id="SSF55874">
    <property type="entry name" value="ATPase domain of HSP90 chaperone/DNA topoisomerase II/histidine kinase"/>
    <property type="match status" value="1"/>
</dbReference>
<dbReference type="PANTHER" id="PTHR43156">
    <property type="entry name" value="STAGE II SPORULATION PROTEIN E-RELATED"/>
    <property type="match status" value="1"/>
</dbReference>
<evidence type="ECO:0000259" key="3">
    <source>
        <dbReference type="SMART" id="SM00331"/>
    </source>
</evidence>
<organism evidence="4 5">
    <name type="scientific">Candidatus Pullichristensenella excrementigallinarum</name>
    <dbReference type="NCBI Taxonomy" id="2840907"/>
    <lineage>
        <taxon>Bacteria</taxon>
        <taxon>Bacillati</taxon>
        <taxon>Bacillota</taxon>
        <taxon>Clostridia</taxon>
        <taxon>Candidatus Pullichristensenella</taxon>
    </lineage>
</organism>
<dbReference type="EMBL" id="DVMU01000160">
    <property type="protein sequence ID" value="HIU34308.1"/>
    <property type="molecule type" value="Genomic_DNA"/>
</dbReference>
<evidence type="ECO:0000313" key="4">
    <source>
        <dbReference type="EMBL" id="HIU34308.1"/>
    </source>
</evidence>
<dbReference type="InterPro" id="IPR003594">
    <property type="entry name" value="HATPase_dom"/>
</dbReference>
<dbReference type="Pfam" id="PF13581">
    <property type="entry name" value="HATPase_c_2"/>
    <property type="match status" value="1"/>
</dbReference>
<accession>A0A9D1IC71</accession>
<keyword evidence="2" id="KW-1133">Transmembrane helix</keyword>
<dbReference type="Proteomes" id="UP000824072">
    <property type="component" value="Unassembled WGS sequence"/>
</dbReference>
<dbReference type="SUPFAM" id="SSF81606">
    <property type="entry name" value="PP2C-like"/>
    <property type="match status" value="1"/>
</dbReference>
<dbReference type="CDD" id="cd16936">
    <property type="entry name" value="HATPase_RsbW-like"/>
    <property type="match status" value="1"/>
</dbReference>
<keyword evidence="2" id="KW-0472">Membrane</keyword>
<sequence length="696" mass="77980">MKFSLKKKVFLVVVLVAAMLTAASILVSYRIYAETMVEHYQQLAMNLARTAARVVDVEDVQTLTDRVMQGYRAQCEGSSAPDFDSFSEEDWENYYSAFDGVSDSPEYAELFKTLNMLKNENDVLWMYICYMDAETGKAVYIIDAAEPGEANLSGYCDPIVEGNSALMQQGIYDFPAYTTNYEEYGWLCSASAAITDEDGQVIANAYVDISMNDVMRDRQHFLVHLGKIVLVVAVALVILLAVAVNRGIISPINRLAKATDQFISEKQEGADSSAISKLSIRTGDEIENLCYSIKHMEQEINDYIVNLTNVTAERERIGAELDVAKNIQSSMLPCIFPPFPQWQEFDIFATMSPAKEVGGDFYDFFLVDDDHLALVIADVSGKGVPAAMFMVIAKTLLKNSAQTGLSPKVVLEKVNNQLCENNDAEMFVTVWLGILEISTGRMVCANAGHEFPILRRADGRFELFKDRHGFVLAGMQDAKYREYEIILGDGDTLFVYTDGVTEATDLHNQLYGTNRLLEALNQCGAENCADLLRGVRADIDRFVGQAPQFDDITMLAIHLRDSKGEHMQKIHLKPDLESLERATAFFEEILEQNNAPTRIISQINVVVDEIFSNIVHYSGSTSVTLGCEVMERRILLRFSDNGRPYDPTKKPDPDVTLPLEEREVGGMGIFMVKKIMDRVCYDYADGFNVLTMEKNW</sequence>
<dbReference type="SMART" id="SM00331">
    <property type="entry name" value="PP2C_SIG"/>
    <property type="match status" value="1"/>
</dbReference>
<reference evidence="4" key="2">
    <citation type="journal article" date="2021" name="PeerJ">
        <title>Extensive microbial diversity within the chicken gut microbiome revealed by metagenomics and culture.</title>
        <authorList>
            <person name="Gilroy R."/>
            <person name="Ravi A."/>
            <person name="Getino M."/>
            <person name="Pursley I."/>
            <person name="Horton D.L."/>
            <person name="Alikhan N.F."/>
            <person name="Baker D."/>
            <person name="Gharbi K."/>
            <person name="Hall N."/>
            <person name="Watson M."/>
            <person name="Adriaenssens E.M."/>
            <person name="Foster-Nyarko E."/>
            <person name="Jarju S."/>
            <person name="Secka A."/>
            <person name="Antonio M."/>
            <person name="Oren A."/>
            <person name="Chaudhuri R.R."/>
            <person name="La Ragione R."/>
            <person name="Hildebrand F."/>
            <person name="Pallen M.J."/>
        </authorList>
    </citation>
    <scope>NUCLEOTIDE SEQUENCE</scope>
    <source>
        <strain evidence="4">ChiHcec3-11533</strain>
    </source>
</reference>
<dbReference type="Gene3D" id="3.30.565.10">
    <property type="entry name" value="Histidine kinase-like ATPase, C-terminal domain"/>
    <property type="match status" value="1"/>
</dbReference>
<keyword evidence="2" id="KW-0812">Transmembrane</keyword>
<dbReference type="AlphaFoldDB" id="A0A9D1IC71"/>
<keyword evidence="1" id="KW-0378">Hydrolase</keyword>
<dbReference type="GO" id="GO:0016791">
    <property type="term" value="F:phosphatase activity"/>
    <property type="evidence" value="ECO:0007669"/>
    <property type="project" value="TreeGrafter"/>
</dbReference>
<proteinExistence type="predicted"/>
<feature type="transmembrane region" description="Helical" evidence="2">
    <location>
        <begin position="221"/>
        <end position="244"/>
    </location>
</feature>
<evidence type="ECO:0000313" key="5">
    <source>
        <dbReference type="Proteomes" id="UP000824072"/>
    </source>
</evidence>
<dbReference type="Gene3D" id="6.10.340.10">
    <property type="match status" value="1"/>
</dbReference>
<dbReference type="Gene3D" id="3.60.40.10">
    <property type="entry name" value="PPM-type phosphatase domain"/>
    <property type="match status" value="1"/>
</dbReference>
<evidence type="ECO:0000256" key="2">
    <source>
        <dbReference type="SAM" id="Phobius"/>
    </source>
</evidence>
<comment type="caution">
    <text evidence="4">The sequence shown here is derived from an EMBL/GenBank/DDBJ whole genome shotgun (WGS) entry which is preliminary data.</text>
</comment>
<dbReference type="Pfam" id="PF07228">
    <property type="entry name" value="SpoIIE"/>
    <property type="match status" value="1"/>
</dbReference>
<feature type="domain" description="PPM-type phosphatase" evidence="3">
    <location>
        <begin position="342"/>
        <end position="559"/>
    </location>
</feature>
<dbReference type="InterPro" id="IPR036457">
    <property type="entry name" value="PPM-type-like_dom_sf"/>
</dbReference>
<reference evidence="4" key="1">
    <citation type="submission" date="2020-10" db="EMBL/GenBank/DDBJ databases">
        <authorList>
            <person name="Gilroy R."/>
        </authorList>
    </citation>
    <scope>NUCLEOTIDE SEQUENCE</scope>
    <source>
        <strain evidence="4">ChiHcec3-11533</strain>
    </source>
</reference>
<dbReference type="InterPro" id="IPR036890">
    <property type="entry name" value="HATPase_C_sf"/>
</dbReference>
<gene>
    <name evidence="4" type="ORF">IAB02_07075</name>
</gene>
<dbReference type="InterPro" id="IPR052016">
    <property type="entry name" value="Bact_Sigma-Reg"/>
</dbReference>
<evidence type="ECO:0000256" key="1">
    <source>
        <dbReference type="ARBA" id="ARBA00022801"/>
    </source>
</evidence>
<protein>
    <submittedName>
        <fullName evidence="4">SpoIIE family protein phosphatase</fullName>
    </submittedName>
</protein>
<dbReference type="PANTHER" id="PTHR43156:SF2">
    <property type="entry name" value="STAGE II SPORULATION PROTEIN E"/>
    <property type="match status" value="1"/>
</dbReference>